<dbReference type="GO" id="GO:0022857">
    <property type="term" value="F:transmembrane transporter activity"/>
    <property type="evidence" value="ECO:0007669"/>
    <property type="project" value="UniProtKB-UniRule"/>
</dbReference>
<protein>
    <recommendedName>
        <fullName evidence="7">TRAP transporter large permease protein</fullName>
    </recommendedName>
</protein>
<comment type="similarity">
    <text evidence="7">Belongs to the TRAP transporter large permease family.</text>
</comment>
<dbReference type="PIRSF" id="PIRSF006066">
    <property type="entry name" value="HI0050"/>
    <property type="match status" value="1"/>
</dbReference>
<sequence length="436" mass="46508">MDALLSAGLVLALIFLFLGMGVWIFVGLLFVSGASLALVAGMDIQRIGTIAANIVYRYSSTWELAAIPMFIWMGEIIFRTDISDRIFRGLTPFVNWLPGRLLHTNVLGCTMFAAVSGSSAATAATVGKITTSELSRRGYDQALSLGSLAGAGSFGLLIPPSIVMIVYGILAEVSISRLFAAGVLPGIMIAFLFSAYIVFRAVMKPEIAPKADTQFDLRQFGAAFVDLLPIISLMVIVLGAIYSGIATPSEAAAVGVFGAIVITVFLRQFSFSMLVRTLLGAVVSSAMICSILVAAAFLSTAMGYLHIPTEIAHAIGELQLSPEMLIVVLTLFYLVLGLFLDGVSIIVMSLPITLPLALQAGIDPVWFGIFLIVTVELGQITPPVGFNLFILQSLTGQPVGRVALYALPFFILMLGAIALLVWFPEIALWLPGVLYD</sequence>
<evidence type="ECO:0000313" key="10">
    <source>
        <dbReference type="Proteomes" id="UP000193396"/>
    </source>
</evidence>
<dbReference type="STRING" id="1293890.TALK_03170"/>
<feature type="transmembrane region" description="Helical" evidence="7">
    <location>
        <begin position="365"/>
        <end position="390"/>
    </location>
</feature>
<feature type="transmembrane region" description="Helical" evidence="7">
    <location>
        <begin position="325"/>
        <end position="358"/>
    </location>
</feature>
<reference evidence="9 10" key="1">
    <citation type="submission" date="2014-03" db="EMBL/GenBank/DDBJ databases">
        <title>The draft genome sequence of Thalassospira alkalitolerans JCM 18968.</title>
        <authorList>
            <person name="Lai Q."/>
            <person name="Shao Z."/>
        </authorList>
    </citation>
    <scope>NUCLEOTIDE SEQUENCE [LARGE SCALE GENOMIC DNA]</scope>
    <source>
        <strain evidence="9 10">JCM 18968</strain>
    </source>
</reference>
<evidence type="ECO:0000256" key="1">
    <source>
        <dbReference type="ARBA" id="ARBA00004429"/>
    </source>
</evidence>
<dbReference type="PANTHER" id="PTHR33362:SF5">
    <property type="entry name" value="C4-DICARBOXYLATE TRAP TRANSPORTER LARGE PERMEASE PROTEIN DCTM"/>
    <property type="match status" value="1"/>
</dbReference>
<comment type="subunit">
    <text evidence="7">The complex comprises the extracytoplasmic solute receptor protein and the two transmembrane proteins.</text>
</comment>
<comment type="caution">
    <text evidence="9">The sequence shown here is derived from an EMBL/GenBank/DDBJ whole genome shotgun (WGS) entry which is preliminary data.</text>
</comment>
<keyword evidence="3 7" id="KW-0997">Cell inner membrane</keyword>
<feature type="transmembrane region" description="Helical" evidence="7">
    <location>
        <begin position="12"/>
        <end position="40"/>
    </location>
</feature>
<keyword evidence="5 7" id="KW-1133">Transmembrane helix</keyword>
<evidence type="ECO:0000256" key="7">
    <source>
        <dbReference type="RuleBase" id="RU369079"/>
    </source>
</evidence>
<dbReference type="GO" id="GO:0005886">
    <property type="term" value="C:plasma membrane"/>
    <property type="evidence" value="ECO:0007669"/>
    <property type="project" value="UniProtKB-SubCell"/>
</dbReference>
<proteinExistence type="inferred from homology"/>
<dbReference type="InterPro" id="IPR010656">
    <property type="entry name" value="DctM"/>
</dbReference>
<evidence type="ECO:0000256" key="4">
    <source>
        <dbReference type="ARBA" id="ARBA00022692"/>
    </source>
</evidence>
<feature type="transmembrane region" description="Helical" evidence="7">
    <location>
        <begin position="176"/>
        <end position="199"/>
    </location>
</feature>
<evidence type="ECO:0000256" key="6">
    <source>
        <dbReference type="ARBA" id="ARBA00023136"/>
    </source>
</evidence>
<evidence type="ECO:0000256" key="5">
    <source>
        <dbReference type="ARBA" id="ARBA00022989"/>
    </source>
</evidence>
<keyword evidence="10" id="KW-1185">Reference proteome</keyword>
<comment type="function">
    <text evidence="7">Part of the tripartite ATP-independent periplasmic (TRAP) transport system.</text>
</comment>
<keyword evidence="4 7" id="KW-0812">Transmembrane</keyword>
<feature type="transmembrane region" description="Helical" evidence="7">
    <location>
        <begin position="278"/>
        <end position="305"/>
    </location>
</feature>
<feature type="transmembrane region" description="Helical" evidence="7">
    <location>
        <begin position="148"/>
        <end position="170"/>
    </location>
</feature>
<comment type="caution">
    <text evidence="7">Lacks conserved residue(s) required for the propagation of feature annotation.</text>
</comment>
<keyword evidence="2" id="KW-1003">Cell membrane</keyword>
<feature type="transmembrane region" description="Helical" evidence="7">
    <location>
        <begin position="251"/>
        <end position="266"/>
    </location>
</feature>
<evidence type="ECO:0000256" key="2">
    <source>
        <dbReference type="ARBA" id="ARBA00022475"/>
    </source>
</evidence>
<accession>A0A1Y2LH72</accession>
<dbReference type="AlphaFoldDB" id="A0A1Y2LH72"/>
<dbReference type="Proteomes" id="UP000193396">
    <property type="component" value="Unassembled WGS sequence"/>
</dbReference>
<keyword evidence="7" id="KW-0813">Transport</keyword>
<dbReference type="InterPro" id="IPR004681">
    <property type="entry name" value="TRAP_DctM"/>
</dbReference>
<evidence type="ECO:0000259" key="8">
    <source>
        <dbReference type="Pfam" id="PF06808"/>
    </source>
</evidence>
<dbReference type="PANTHER" id="PTHR33362">
    <property type="entry name" value="SIALIC ACID TRAP TRANSPORTER PERMEASE PROTEIN SIAT-RELATED"/>
    <property type="match status" value="1"/>
</dbReference>
<feature type="transmembrane region" description="Helical" evidence="7">
    <location>
        <begin position="402"/>
        <end position="423"/>
    </location>
</feature>
<name>A0A1Y2LH72_9PROT</name>
<dbReference type="OrthoDB" id="9790209at2"/>
<keyword evidence="6 7" id="KW-0472">Membrane</keyword>
<gene>
    <name evidence="9" type="ORF">TALK_03170</name>
</gene>
<evidence type="ECO:0000256" key="3">
    <source>
        <dbReference type="ARBA" id="ARBA00022519"/>
    </source>
</evidence>
<dbReference type="EMBL" id="JFKB01000002">
    <property type="protein sequence ID" value="OSQ49383.1"/>
    <property type="molecule type" value="Genomic_DNA"/>
</dbReference>
<dbReference type="NCBIfam" id="TIGR00786">
    <property type="entry name" value="dctM"/>
    <property type="match status" value="1"/>
</dbReference>
<feature type="domain" description="TRAP C4-dicarboxylate transport system permease DctM subunit" evidence="8">
    <location>
        <begin position="12"/>
        <end position="426"/>
    </location>
</feature>
<evidence type="ECO:0000313" key="9">
    <source>
        <dbReference type="EMBL" id="OSQ49383.1"/>
    </source>
</evidence>
<dbReference type="Pfam" id="PF06808">
    <property type="entry name" value="DctM"/>
    <property type="match status" value="1"/>
</dbReference>
<feature type="transmembrane region" description="Helical" evidence="7">
    <location>
        <begin position="220"/>
        <end position="245"/>
    </location>
</feature>
<organism evidence="9 10">
    <name type="scientific">Thalassospira alkalitolerans</name>
    <dbReference type="NCBI Taxonomy" id="1293890"/>
    <lineage>
        <taxon>Bacteria</taxon>
        <taxon>Pseudomonadati</taxon>
        <taxon>Pseudomonadota</taxon>
        <taxon>Alphaproteobacteria</taxon>
        <taxon>Rhodospirillales</taxon>
        <taxon>Thalassospiraceae</taxon>
        <taxon>Thalassospira</taxon>
    </lineage>
</organism>
<dbReference type="RefSeq" id="WP_085615817.1">
    <property type="nucleotide sequence ID" value="NZ_JBLXAE010000013.1"/>
</dbReference>
<comment type="subcellular location">
    <subcellularLocation>
        <location evidence="1 7">Cell inner membrane</location>
        <topology evidence="1 7">Multi-pass membrane protein</topology>
    </subcellularLocation>
</comment>